<protein>
    <submittedName>
        <fullName evidence="3">Thrombospondin type 3 repeat-containing protein</fullName>
    </submittedName>
</protein>
<comment type="caution">
    <text evidence="3">The sequence shown here is derived from an EMBL/GenBank/DDBJ whole genome shotgun (WGS) entry which is preliminary data.</text>
</comment>
<dbReference type="SUPFAM" id="SSF103647">
    <property type="entry name" value="TSP type-3 repeat"/>
    <property type="match status" value="1"/>
</dbReference>
<organism evidence="3 4">
    <name type="scientific">Pedobacter punctiformis</name>
    <dbReference type="NCBI Taxonomy" id="3004097"/>
    <lineage>
        <taxon>Bacteria</taxon>
        <taxon>Pseudomonadati</taxon>
        <taxon>Bacteroidota</taxon>
        <taxon>Sphingobacteriia</taxon>
        <taxon>Sphingobacteriales</taxon>
        <taxon>Sphingobacteriaceae</taxon>
        <taxon>Pedobacter</taxon>
    </lineage>
</organism>
<reference evidence="3" key="1">
    <citation type="submission" date="2022-12" db="EMBL/GenBank/DDBJ databases">
        <title>Genome sequence of HCMS5-2.</title>
        <authorList>
            <person name="Woo H."/>
        </authorList>
    </citation>
    <scope>NUCLEOTIDE SEQUENCE</scope>
    <source>
        <strain evidence="3">HCMS5-2</strain>
    </source>
</reference>
<accession>A0ABT4LBP2</accession>
<feature type="chain" id="PRO_5047491156" evidence="2">
    <location>
        <begin position="25"/>
        <end position="811"/>
    </location>
</feature>
<keyword evidence="4" id="KW-1185">Reference proteome</keyword>
<feature type="compositionally biased region" description="Polar residues" evidence="1">
    <location>
        <begin position="783"/>
        <end position="796"/>
    </location>
</feature>
<name>A0ABT4LBP2_9SPHI</name>
<proteinExistence type="predicted"/>
<dbReference type="Proteomes" id="UP001144347">
    <property type="component" value="Unassembled WGS sequence"/>
</dbReference>
<dbReference type="Gene3D" id="4.10.1080.10">
    <property type="entry name" value="TSP type-3 repeat"/>
    <property type="match status" value="1"/>
</dbReference>
<evidence type="ECO:0000313" key="3">
    <source>
        <dbReference type="EMBL" id="MCZ4245132.1"/>
    </source>
</evidence>
<dbReference type="EMBL" id="JAPWGM010000005">
    <property type="protein sequence ID" value="MCZ4245132.1"/>
    <property type="molecule type" value="Genomic_DNA"/>
</dbReference>
<dbReference type="RefSeq" id="WP_269428189.1">
    <property type="nucleotide sequence ID" value="NZ_JAPWGM010000005.1"/>
</dbReference>
<feature type="region of interest" description="Disordered" evidence="1">
    <location>
        <begin position="769"/>
        <end position="811"/>
    </location>
</feature>
<keyword evidence="2" id="KW-0732">Signal</keyword>
<sequence>MKKTKNLLLLFSLVLMQVITTVKAQIPTTETAFRNSANFPVIPGDVMVPSQSNYYHPNIYASPIPVTGGTIDGQNLIMMYFTLFSNLKLSDTNPFTYTNSTTYTLDYKNRRIAGATTYPFFNRYALTDNETFIWPGYPFRPGFSAAQMYNLQRLPEWNIDKALVDKKYKDNEPFDDYNSYYYKGTLGESKKYILDLKTTSAEAVKVYSRINTLRDKLVLHIWTGRFNLNGDRQSPLTDLRIQNWDPNSAITYKLWFNGVGNTDVTPTVANGGTTEFQKIALANSSYKSAVNTMNGPLGVGKGEDVRNFNRRFETITNGMTQDRITAGTEAAMEMAGKRTLDFQNDVDNYGALSKTINISFRILTAGGRTRAADFTNPTAFHPNNPYALTQTNYLDIIITRPAIKFLAADASATSAYIGKPIVMDKGAAGINTINLDITEQNGALLPYTEIETNPLIPGIDFSRVRVSLIKKSDYEAAVTTASSIAGYDALNNPMPNNDLPTIADFAYLTQANFLANQTNIPIGQYYIKYDYSSPDSNTDIKTDGDKLGNVFAKSVYRLLTVNGKEAWAYVNPNLRFRVENPKSVGCPASDKSQTIDSDGDGITDACDADSDNDGIMDAVEDLNHNGKFEDDDTEGDILVTPVLGDGVSAYLDLDSDNDGILDLYESGIPMSIINAIDANHDGIVDVGVAVGSNGLADILETFPDSGISKYALANTDCDDKPDFLDLTSNGTDYDLYAIGKDYLDDLGAGYISRINDGDKDGIQAVVDTDPIKRGAPGSPPSPYQNTTNQSLDSNNDGILDNCVPGTGTGEN</sequence>
<gene>
    <name evidence="3" type="ORF">O0955_14055</name>
</gene>
<evidence type="ECO:0000313" key="4">
    <source>
        <dbReference type="Proteomes" id="UP001144347"/>
    </source>
</evidence>
<dbReference type="InterPro" id="IPR028974">
    <property type="entry name" value="TSP_type-3_rpt"/>
</dbReference>
<evidence type="ECO:0000256" key="2">
    <source>
        <dbReference type="SAM" id="SignalP"/>
    </source>
</evidence>
<feature type="signal peptide" evidence="2">
    <location>
        <begin position="1"/>
        <end position="24"/>
    </location>
</feature>
<evidence type="ECO:0000256" key="1">
    <source>
        <dbReference type="SAM" id="MobiDB-lite"/>
    </source>
</evidence>